<feature type="region of interest" description="Disordered" evidence="1">
    <location>
        <begin position="585"/>
        <end position="609"/>
    </location>
</feature>
<evidence type="ECO:0000256" key="1">
    <source>
        <dbReference type="SAM" id="MobiDB-lite"/>
    </source>
</evidence>
<proteinExistence type="predicted"/>
<dbReference type="InParanoid" id="A0A084QJX4"/>
<dbReference type="Proteomes" id="UP000028524">
    <property type="component" value="Unassembled WGS sequence"/>
</dbReference>
<name>A0A084QJX4_STAC4</name>
<dbReference type="EMBL" id="KL660693">
    <property type="protein sequence ID" value="KFA64259.1"/>
    <property type="molecule type" value="Genomic_DNA"/>
</dbReference>
<feature type="compositionally biased region" description="Polar residues" evidence="1">
    <location>
        <begin position="29"/>
        <end position="40"/>
    </location>
</feature>
<reference evidence="2 3" key="1">
    <citation type="journal article" date="2014" name="BMC Genomics">
        <title>Comparative genome sequencing reveals chemotype-specific gene clusters in the toxigenic black mold Stachybotrys.</title>
        <authorList>
            <person name="Semeiks J."/>
            <person name="Borek D."/>
            <person name="Otwinowski Z."/>
            <person name="Grishin N.V."/>
        </authorList>
    </citation>
    <scope>NUCLEOTIDE SEQUENCE [LARGE SCALE GENOMIC DNA]</scope>
    <source>
        <strain evidence="2 3">IBT 40285</strain>
    </source>
</reference>
<dbReference type="OMA" id="EDWEVGP"/>
<accession>A0A084QJX4</accession>
<feature type="compositionally biased region" description="Low complexity" evidence="1">
    <location>
        <begin position="591"/>
        <end position="609"/>
    </location>
</feature>
<dbReference type="STRING" id="1283841.A0A084QJX4"/>
<organism evidence="2 3">
    <name type="scientific">Stachybotrys chlorohalonatus (strain IBT 40285)</name>
    <dbReference type="NCBI Taxonomy" id="1283841"/>
    <lineage>
        <taxon>Eukaryota</taxon>
        <taxon>Fungi</taxon>
        <taxon>Dikarya</taxon>
        <taxon>Ascomycota</taxon>
        <taxon>Pezizomycotina</taxon>
        <taxon>Sordariomycetes</taxon>
        <taxon>Hypocreomycetidae</taxon>
        <taxon>Hypocreales</taxon>
        <taxon>Stachybotryaceae</taxon>
        <taxon>Stachybotrys</taxon>
    </lineage>
</organism>
<feature type="region of interest" description="Disordered" evidence="1">
    <location>
        <begin position="24"/>
        <end position="157"/>
    </location>
</feature>
<feature type="compositionally biased region" description="Low complexity" evidence="1">
    <location>
        <begin position="252"/>
        <end position="270"/>
    </location>
</feature>
<dbReference type="OrthoDB" id="3545073at2759"/>
<feature type="compositionally biased region" description="Basic and acidic residues" evidence="1">
    <location>
        <begin position="228"/>
        <end position="250"/>
    </location>
</feature>
<feature type="region of interest" description="Disordered" evidence="1">
    <location>
        <begin position="172"/>
        <end position="335"/>
    </location>
</feature>
<feature type="compositionally biased region" description="Low complexity" evidence="1">
    <location>
        <begin position="210"/>
        <end position="226"/>
    </location>
</feature>
<gene>
    <name evidence="2" type="ORF">S40285_06758</name>
</gene>
<sequence>MATPTNPNPASRLVQRKTFGGWTKAALGRSSTAASLSTPPVNADPGPANISNHVVLPSSEARASPSLRPQPSPMLDLRRSLSKVAKIVATQEARERRHSMPHNGFSSTTSPAAEEASSSDESADLPAVSELPPRKRAARTGKRPPFSGPNGLSIYTQDGVGEYSNFLRVTQTPVPLPPLSTAPATMASLRKRSLEEPSGAAADSKRRRASNSPSTAAASSNAPLSSVERTKQREQASKDALARAQAEAHKQLSSLSLPSPPVASELASPSLHRRPMTSAELETSIRQEQMYRAQSKAPRPISSSQPAVDLAHTPPKSNPILEAPDGRRYNSFPGPSGKIETASGVLFPDGYLLRPGYASWACPVSGCYSAHAHIRGLAGHFYASHHSKTFRDNRDGSLTEIGRYKSLKGSSPPIITARLETPKPPLKPLATQTPSIVQTPVPLPVTAHLVRTSEPRADPGMDSAIIAYMHKLVRFSKVPLSGDTPMMAALKKQRDLPMEWITFHKDQELESWNFACAVAYMTGEEVTDPEARCTADCYPTSRLSGKCIQPPSQARSEYWRLKTCCVGCRYWSSIQRRDMRCSWSKQEGNYSGSQTGSNRGRRSSSVASASSSSVAPFGVRSEVKRKKAHPETGLASVESLSVDQALSQITMEEWEFAPGRLESRSGQDTLALSNTYLNGHQAIQLAEDISCQVVQVKPGRTHTWAAADDKHRSCFLTAGKLNVRMDGPDGKFSIGVGGLLNIMPGRSCTVDNAFYMDATLFVNTNNNYTLRDG</sequence>
<dbReference type="AlphaFoldDB" id="A0A084QJX4"/>
<keyword evidence="3" id="KW-1185">Reference proteome</keyword>
<evidence type="ECO:0000313" key="2">
    <source>
        <dbReference type="EMBL" id="KFA64259.1"/>
    </source>
</evidence>
<dbReference type="HOGENOM" id="CLU_378630_0_0_1"/>
<feature type="compositionally biased region" description="Low complexity" evidence="1">
    <location>
        <begin position="106"/>
        <end position="116"/>
    </location>
</feature>
<protein>
    <submittedName>
        <fullName evidence="2">Uncharacterized protein</fullName>
    </submittedName>
</protein>
<evidence type="ECO:0000313" key="3">
    <source>
        <dbReference type="Proteomes" id="UP000028524"/>
    </source>
</evidence>